<dbReference type="OrthoDB" id="9810886at2"/>
<protein>
    <recommendedName>
        <fullName evidence="3">DUF1062 domain-containing protein</fullName>
    </recommendedName>
</protein>
<comment type="caution">
    <text evidence="1">The sequence shown here is derived from an EMBL/GenBank/DDBJ whole genome shotgun (WGS) entry which is preliminary data.</text>
</comment>
<accession>A0A4R6JAA7</accession>
<sequence length="222" mass="23704">MTTHFAQWLVSPTRLPLIRRRCLRCPSTRFEAHGKFRINANHKLLDVWLLALCAGCGTTVKLTVLERANVRAITPPLLDRFHSNDTTLAAELLTDPSLQRRNGVTLDWTDAWTLRKSTATTPGTVDGSQVVAGPGAVGGSWVVAEPGAAACPDAGGGARPPMTLATSVCFAQPIPLRVTALLAVGLGISGSEASRLIAGGALWSTHRLTGRTSTNFHFFIRT</sequence>
<proteinExistence type="predicted"/>
<dbReference type="AlphaFoldDB" id="A0A4R6JAA7"/>
<dbReference type="EMBL" id="SNWR01000002">
    <property type="protein sequence ID" value="TDO32594.1"/>
    <property type="molecule type" value="Genomic_DNA"/>
</dbReference>
<evidence type="ECO:0000313" key="2">
    <source>
        <dbReference type="Proteomes" id="UP000294901"/>
    </source>
</evidence>
<evidence type="ECO:0000313" key="1">
    <source>
        <dbReference type="EMBL" id="TDO32594.1"/>
    </source>
</evidence>
<reference evidence="1 2" key="1">
    <citation type="submission" date="2019-03" db="EMBL/GenBank/DDBJ databases">
        <title>Sequencing the genomes of 1000 actinobacteria strains.</title>
        <authorList>
            <person name="Klenk H.-P."/>
        </authorList>
    </citation>
    <scope>NUCLEOTIDE SEQUENCE [LARGE SCALE GENOMIC DNA]</scope>
    <source>
        <strain evidence="1 2">DSM 43805</strain>
    </source>
</reference>
<gene>
    <name evidence="1" type="ORF">C8E87_8061</name>
</gene>
<keyword evidence="2" id="KW-1185">Reference proteome</keyword>
<name>A0A4R6JAA7_9ACTN</name>
<dbReference type="Pfam" id="PF06353">
    <property type="entry name" value="DUF1062"/>
    <property type="match status" value="1"/>
</dbReference>
<dbReference type="RefSeq" id="WP_133878548.1">
    <property type="nucleotide sequence ID" value="NZ_BOMD01000032.1"/>
</dbReference>
<dbReference type="Proteomes" id="UP000294901">
    <property type="component" value="Unassembled WGS sequence"/>
</dbReference>
<organism evidence="1 2">
    <name type="scientific">Paractinoplanes brasiliensis</name>
    <dbReference type="NCBI Taxonomy" id="52695"/>
    <lineage>
        <taxon>Bacteria</taxon>
        <taxon>Bacillati</taxon>
        <taxon>Actinomycetota</taxon>
        <taxon>Actinomycetes</taxon>
        <taxon>Micromonosporales</taxon>
        <taxon>Micromonosporaceae</taxon>
        <taxon>Paractinoplanes</taxon>
    </lineage>
</organism>
<evidence type="ECO:0008006" key="3">
    <source>
        <dbReference type="Google" id="ProtNLM"/>
    </source>
</evidence>
<dbReference type="InterPro" id="IPR009412">
    <property type="entry name" value="DUF1062"/>
</dbReference>